<accession>A0A8C5S0V7</accession>
<protein>
    <submittedName>
        <fullName evidence="2">Uncharacterized protein</fullName>
    </submittedName>
</protein>
<proteinExistence type="predicted"/>
<dbReference type="PANTHER" id="PTHR15446:SF2">
    <property type="entry name" value="UROPLAKIN-3B-LIKE PROTEIN 1-RELATED"/>
    <property type="match status" value="1"/>
</dbReference>
<keyword evidence="1" id="KW-1133">Transmembrane helix</keyword>
<name>A0A8C5S0V7_LATLA</name>
<evidence type="ECO:0000313" key="3">
    <source>
        <dbReference type="Proteomes" id="UP000694406"/>
    </source>
</evidence>
<reference evidence="2" key="1">
    <citation type="submission" date="2025-08" db="UniProtKB">
        <authorList>
            <consortium name="Ensembl"/>
        </authorList>
    </citation>
    <scope>IDENTIFICATION</scope>
</reference>
<feature type="transmembrane region" description="Helical" evidence="1">
    <location>
        <begin position="203"/>
        <end position="225"/>
    </location>
</feature>
<dbReference type="GO" id="GO:0016020">
    <property type="term" value="C:membrane"/>
    <property type="evidence" value="ECO:0007669"/>
    <property type="project" value="TreeGrafter"/>
</dbReference>
<sequence length="263" mass="29705">MLLQDREGDKMMDVLAVSMVLLIGITIHAVYAEELIDYTPHLTSEEMEGKITASTFVLQQPNCVFNKVASPKDQIWLVVGLSEAVKSFKNPQSPKDLPYQSFATNHFYMTLNVTMSSYSCPENPNEIALLRVGTETKCVTDLWRPNCNGPLPHPGPYRVKFLAMNSKSIIKESKWSDPITLIQGKNPDRIVVKPRRRRIETTIIATILPILFAILLAALIATFIYKYSNICAKQMSTNFPGMQDPTIVRYTSHQIQDLLSNRL</sequence>
<evidence type="ECO:0000313" key="2">
    <source>
        <dbReference type="Ensembl" id="ENSLLTP00000009085.1"/>
    </source>
</evidence>
<dbReference type="PANTHER" id="PTHR15446">
    <property type="entry name" value="UROPLAKIN III"/>
    <property type="match status" value="1"/>
</dbReference>
<keyword evidence="1" id="KW-0812">Transmembrane</keyword>
<evidence type="ECO:0000256" key="1">
    <source>
        <dbReference type="SAM" id="Phobius"/>
    </source>
</evidence>
<dbReference type="Proteomes" id="UP000694406">
    <property type="component" value="Unplaced"/>
</dbReference>
<keyword evidence="1" id="KW-0472">Membrane</keyword>
<dbReference type="InterPro" id="IPR024831">
    <property type="entry name" value="Uroplakin-3"/>
</dbReference>
<organism evidence="2 3">
    <name type="scientific">Laticauda laticaudata</name>
    <name type="common">Blue-ringed sea krait</name>
    <name type="synonym">Blue-lipped sea krait</name>
    <dbReference type="NCBI Taxonomy" id="8630"/>
    <lineage>
        <taxon>Eukaryota</taxon>
        <taxon>Metazoa</taxon>
        <taxon>Chordata</taxon>
        <taxon>Craniata</taxon>
        <taxon>Vertebrata</taxon>
        <taxon>Euteleostomi</taxon>
        <taxon>Lepidosauria</taxon>
        <taxon>Squamata</taxon>
        <taxon>Bifurcata</taxon>
        <taxon>Unidentata</taxon>
        <taxon>Episquamata</taxon>
        <taxon>Toxicofera</taxon>
        <taxon>Serpentes</taxon>
        <taxon>Colubroidea</taxon>
        <taxon>Elapidae</taxon>
        <taxon>Laticaudinae</taxon>
        <taxon>Laticauda</taxon>
    </lineage>
</organism>
<dbReference type="GeneTree" id="ENSGT00940000153392"/>
<dbReference type="AlphaFoldDB" id="A0A8C5S0V7"/>
<reference evidence="2" key="2">
    <citation type="submission" date="2025-09" db="UniProtKB">
        <authorList>
            <consortium name="Ensembl"/>
        </authorList>
    </citation>
    <scope>IDENTIFICATION</scope>
</reference>
<dbReference type="Ensembl" id="ENSLLTT00000009430.1">
    <property type="protein sequence ID" value="ENSLLTP00000009085.1"/>
    <property type="gene ID" value="ENSLLTG00000006960.1"/>
</dbReference>
<keyword evidence="3" id="KW-1185">Reference proteome</keyword>